<evidence type="ECO:0000256" key="3">
    <source>
        <dbReference type="ARBA" id="ARBA00022833"/>
    </source>
</evidence>
<dbReference type="AlphaFoldDB" id="A0AAN6WJI7"/>
<comment type="caution">
    <text evidence="6">The sequence shown here is derived from an EMBL/GenBank/DDBJ whole genome shotgun (WGS) entry which is preliminary data.</text>
</comment>
<dbReference type="GO" id="GO:0016846">
    <property type="term" value="F:carbon-sulfur lyase activity"/>
    <property type="evidence" value="ECO:0007669"/>
    <property type="project" value="InterPro"/>
</dbReference>
<dbReference type="GO" id="GO:0046872">
    <property type="term" value="F:metal ion binding"/>
    <property type="evidence" value="ECO:0007669"/>
    <property type="project" value="UniProtKB-KW"/>
</dbReference>
<keyword evidence="3" id="KW-0862">Zinc</keyword>
<evidence type="ECO:0000256" key="2">
    <source>
        <dbReference type="ARBA" id="ARBA00022723"/>
    </source>
</evidence>
<accession>A0AAN6WJI7</accession>
<keyword evidence="7" id="KW-1185">Reference proteome</keyword>
<keyword evidence="2" id="KW-0479">Metal-binding</keyword>
<reference evidence="6" key="2">
    <citation type="submission" date="2023-05" db="EMBL/GenBank/DDBJ databases">
        <authorList>
            <consortium name="Lawrence Berkeley National Laboratory"/>
            <person name="Steindorff A."/>
            <person name="Hensen N."/>
            <person name="Bonometti L."/>
            <person name="Westerberg I."/>
            <person name="Brannstrom I.O."/>
            <person name="Guillou S."/>
            <person name="Cros-Aarteil S."/>
            <person name="Calhoun S."/>
            <person name="Haridas S."/>
            <person name="Kuo A."/>
            <person name="Mondo S."/>
            <person name="Pangilinan J."/>
            <person name="Riley R."/>
            <person name="Labutti K."/>
            <person name="Andreopoulos B."/>
            <person name="Lipzen A."/>
            <person name="Chen C."/>
            <person name="Yanf M."/>
            <person name="Daum C."/>
            <person name="Ng V."/>
            <person name="Clum A."/>
            <person name="Ohm R."/>
            <person name="Martin F."/>
            <person name="Silar P."/>
            <person name="Natvig D."/>
            <person name="Lalanne C."/>
            <person name="Gautier V."/>
            <person name="Ament-Velasquez S.L."/>
            <person name="Kruys A."/>
            <person name="Hutchinson M.I."/>
            <person name="Powell A.J."/>
            <person name="Barry K."/>
            <person name="Miller A.N."/>
            <person name="Grigoriev I.V."/>
            <person name="Debuchy R."/>
            <person name="Gladieux P."/>
            <person name="Thoren M.H."/>
            <person name="Johannesson H."/>
        </authorList>
    </citation>
    <scope>NUCLEOTIDE SEQUENCE</scope>
    <source>
        <strain evidence="6">PSN309</strain>
    </source>
</reference>
<sequence length="142" mass="15196">MSAIYTGKCVCEGIRFSISTKPALVLACSCTHCQKGAGGPSSVMGFFAEDSIDVLSGKDLISTYVITNTDSGKPKDKMFCKVCGVTVWTSPFIAKERKQLLVRTAVLDGYGPELKPTVEVYTKGKPTWATAVEGAAQHEHSL</sequence>
<dbReference type="SUPFAM" id="SSF51316">
    <property type="entry name" value="Mss4-like"/>
    <property type="match status" value="1"/>
</dbReference>
<comment type="similarity">
    <text evidence="1">Belongs to the Gfa family.</text>
</comment>
<evidence type="ECO:0000259" key="5">
    <source>
        <dbReference type="PROSITE" id="PS51891"/>
    </source>
</evidence>
<keyword evidence="4" id="KW-0456">Lyase</keyword>
<gene>
    <name evidence="6" type="ORF">QBC35DRAFT_536381</name>
</gene>
<dbReference type="PROSITE" id="PS51891">
    <property type="entry name" value="CENP_V_GFA"/>
    <property type="match status" value="1"/>
</dbReference>
<dbReference type="EMBL" id="MU864639">
    <property type="protein sequence ID" value="KAK4182570.1"/>
    <property type="molecule type" value="Genomic_DNA"/>
</dbReference>
<protein>
    <submittedName>
        <fullName evidence="6">Mss4-like protein</fullName>
    </submittedName>
</protein>
<dbReference type="Proteomes" id="UP001302126">
    <property type="component" value="Unassembled WGS sequence"/>
</dbReference>
<evidence type="ECO:0000313" key="6">
    <source>
        <dbReference type="EMBL" id="KAK4182570.1"/>
    </source>
</evidence>
<feature type="domain" description="CENP-V/GFA" evidence="5">
    <location>
        <begin position="5"/>
        <end position="129"/>
    </location>
</feature>
<dbReference type="InterPro" id="IPR006913">
    <property type="entry name" value="CENP-V/GFA"/>
</dbReference>
<name>A0AAN6WJI7_9PEZI</name>
<organism evidence="6 7">
    <name type="scientific">Podospora australis</name>
    <dbReference type="NCBI Taxonomy" id="1536484"/>
    <lineage>
        <taxon>Eukaryota</taxon>
        <taxon>Fungi</taxon>
        <taxon>Dikarya</taxon>
        <taxon>Ascomycota</taxon>
        <taxon>Pezizomycotina</taxon>
        <taxon>Sordariomycetes</taxon>
        <taxon>Sordariomycetidae</taxon>
        <taxon>Sordariales</taxon>
        <taxon>Podosporaceae</taxon>
        <taxon>Podospora</taxon>
    </lineage>
</organism>
<dbReference type="PANTHER" id="PTHR33337">
    <property type="entry name" value="GFA DOMAIN-CONTAINING PROTEIN"/>
    <property type="match status" value="1"/>
</dbReference>
<evidence type="ECO:0000256" key="4">
    <source>
        <dbReference type="ARBA" id="ARBA00023239"/>
    </source>
</evidence>
<evidence type="ECO:0000313" key="7">
    <source>
        <dbReference type="Proteomes" id="UP001302126"/>
    </source>
</evidence>
<dbReference type="PANTHER" id="PTHR33337:SF40">
    <property type="entry name" value="CENP-V_GFA DOMAIN-CONTAINING PROTEIN-RELATED"/>
    <property type="match status" value="1"/>
</dbReference>
<dbReference type="Pfam" id="PF04828">
    <property type="entry name" value="GFA"/>
    <property type="match status" value="1"/>
</dbReference>
<reference evidence="6" key="1">
    <citation type="journal article" date="2023" name="Mol. Phylogenet. Evol.">
        <title>Genome-scale phylogeny and comparative genomics of the fungal order Sordariales.</title>
        <authorList>
            <person name="Hensen N."/>
            <person name="Bonometti L."/>
            <person name="Westerberg I."/>
            <person name="Brannstrom I.O."/>
            <person name="Guillou S."/>
            <person name="Cros-Aarteil S."/>
            <person name="Calhoun S."/>
            <person name="Haridas S."/>
            <person name="Kuo A."/>
            <person name="Mondo S."/>
            <person name="Pangilinan J."/>
            <person name="Riley R."/>
            <person name="LaButti K."/>
            <person name="Andreopoulos B."/>
            <person name="Lipzen A."/>
            <person name="Chen C."/>
            <person name="Yan M."/>
            <person name="Daum C."/>
            <person name="Ng V."/>
            <person name="Clum A."/>
            <person name="Steindorff A."/>
            <person name="Ohm R.A."/>
            <person name="Martin F."/>
            <person name="Silar P."/>
            <person name="Natvig D.O."/>
            <person name="Lalanne C."/>
            <person name="Gautier V."/>
            <person name="Ament-Velasquez S.L."/>
            <person name="Kruys A."/>
            <person name="Hutchinson M.I."/>
            <person name="Powell A.J."/>
            <person name="Barry K."/>
            <person name="Miller A.N."/>
            <person name="Grigoriev I.V."/>
            <person name="Debuchy R."/>
            <person name="Gladieux P."/>
            <person name="Hiltunen Thoren M."/>
            <person name="Johannesson H."/>
        </authorList>
    </citation>
    <scope>NUCLEOTIDE SEQUENCE</scope>
    <source>
        <strain evidence="6">PSN309</strain>
    </source>
</reference>
<dbReference type="Gene3D" id="3.90.1590.10">
    <property type="entry name" value="glutathione-dependent formaldehyde- activating enzyme (gfa)"/>
    <property type="match status" value="1"/>
</dbReference>
<dbReference type="InterPro" id="IPR011057">
    <property type="entry name" value="Mss4-like_sf"/>
</dbReference>
<evidence type="ECO:0000256" key="1">
    <source>
        <dbReference type="ARBA" id="ARBA00005495"/>
    </source>
</evidence>
<proteinExistence type="inferred from homology"/>